<name>A0A182S8J1_9DIPT</name>
<keyword evidence="2" id="KW-0719">Serine esterase</keyword>
<dbReference type="InterPro" id="IPR002018">
    <property type="entry name" value="CarbesteraseB"/>
</dbReference>
<keyword evidence="8" id="KW-1185">Reference proteome</keyword>
<dbReference type="GO" id="GO:0106435">
    <property type="term" value="F:carboxylesterase activity"/>
    <property type="evidence" value="ECO:0007669"/>
    <property type="project" value="UniProtKB-EC"/>
</dbReference>
<evidence type="ECO:0000313" key="7">
    <source>
        <dbReference type="EnsemblMetazoa" id="AMAM001824-PA"/>
    </source>
</evidence>
<keyword evidence="4" id="KW-0325">Glycoprotein</keyword>
<reference evidence="7" key="2">
    <citation type="submission" date="2020-05" db="UniProtKB">
        <authorList>
            <consortium name="EnsemblMetazoa"/>
        </authorList>
    </citation>
    <scope>IDENTIFICATION</scope>
    <source>
        <strain evidence="7">maculatus3</strain>
    </source>
</reference>
<dbReference type="Proteomes" id="UP000075901">
    <property type="component" value="Unassembled WGS sequence"/>
</dbReference>
<reference evidence="8" key="1">
    <citation type="submission" date="2013-09" db="EMBL/GenBank/DDBJ databases">
        <title>The Genome Sequence of Anopheles maculatus species B.</title>
        <authorList>
            <consortium name="The Broad Institute Genomics Platform"/>
            <person name="Neafsey D.E."/>
            <person name="Besansky N."/>
            <person name="Howell P."/>
            <person name="Walton C."/>
            <person name="Young S.K."/>
            <person name="Zeng Q."/>
            <person name="Gargeya S."/>
            <person name="Fitzgerald M."/>
            <person name="Haas B."/>
            <person name="Abouelleil A."/>
            <person name="Allen A.W."/>
            <person name="Alvarado L."/>
            <person name="Arachchi H.M."/>
            <person name="Berlin A.M."/>
            <person name="Chapman S.B."/>
            <person name="Gainer-Dewar J."/>
            <person name="Goldberg J."/>
            <person name="Griggs A."/>
            <person name="Gujja S."/>
            <person name="Hansen M."/>
            <person name="Howarth C."/>
            <person name="Imamovic A."/>
            <person name="Ireland A."/>
            <person name="Larimer J."/>
            <person name="McCowan C."/>
            <person name="Murphy C."/>
            <person name="Pearson M."/>
            <person name="Poon T.W."/>
            <person name="Priest M."/>
            <person name="Roberts A."/>
            <person name="Saif S."/>
            <person name="Shea T."/>
            <person name="Sisk P."/>
            <person name="Sykes S."/>
            <person name="Wortman J."/>
            <person name="Nusbaum C."/>
            <person name="Birren B."/>
        </authorList>
    </citation>
    <scope>NUCLEOTIDE SEQUENCE [LARGE SCALE GENOMIC DNA]</scope>
    <source>
        <strain evidence="8">maculatus3</strain>
    </source>
</reference>
<accession>A0A182S8J1</accession>
<protein>
    <recommendedName>
        <fullName evidence="5">carboxylesterase</fullName>
        <ecNumber evidence="5">3.1.1.1</ecNumber>
    </recommendedName>
</protein>
<dbReference type="Gene3D" id="3.40.50.1820">
    <property type="entry name" value="alpha/beta hydrolase"/>
    <property type="match status" value="1"/>
</dbReference>
<sequence length="296" mass="34054">TLQRAPAKKLAAKQQKALGHSAEKQADLVFIFLPVVEQTLTDTSIITQSPEELLKAYDTLRMPLLEGCNDSEGILGLYIIRRKTRDEDRRHIPARMAAKLFHNLTSTERTEVTSKIRKFYFSDEPPSAWPTDQLKHLLTDVIFMKDSAINAEWLAKYQPNLRHYHYRFTFDGRFSLLKRLFLSSNVTGACHGDDLLYMFNPKLLPNIAQSSDECRVRDYFVALWTSFAKHGDPSAGSRDVLDVQWRPVRKIPRDGSVDFRLDCLEINAKPAMVTDPTGERANFWRGLLETYRKGYL</sequence>
<dbReference type="AlphaFoldDB" id="A0A182S8J1"/>
<dbReference type="Pfam" id="PF00135">
    <property type="entry name" value="COesterase"/>
    <property type="match status" value="1"/>
</dbReference>
<dbReference type="PANTHER" id="PTHR43142:SF1">
    <property type="entry name" value="CARBOXYLIC ESTER HYDROLASE"/>
    <property type="match status" value="1"/>
</dbReference>
<evidence type="ECO:0000313" key="8">
    <source>
        <dbReference type="Proteomes" id="UP000075901"/>
    </source>
</evidence>
<evidence type="ECO:0000256" key="1">
    <source>
        <dbReference type="ARBA" id="ARBA00005964"/>
    </source>
</evidence>
<dbReference type="EnsemblMetazoa" id="AMAM001824-RA">
    <property type="protein sequence ID" value="AMAM001824-PA"/>
    <property type="gene ID" value="AMAM001824"/>
</dbReference>
<feature type="domain" description="Carboxylesterase type B" evidence="6">
    <location>
        <begin position="2"/>
        <end position="283"/>
    </location>
</feature>
<evidence type="ECO:0000259" key="6">
    <source>
        <dbReference type="Pfam" id="PF00135"/>
    </source>
</evidence>
<dbReference type="InterPro" id="IPR029058">
    <property type="entry name" value="AB_hydrolase_fold"/>
</dbReference>
<evidence type="ECO:0000256" key="5">
    <source>
        <dbReference type="ARBA" id="ARBA00039155"/>
    </source>
</evidence>
<evidence type="ECO:0000256" key="3">
    <source>
        <dbReference type="ARBA" id="ARBA00022801"/>
    </source>
</evidence>
<keyword evidence="3" id="KW-0378">Hydrolase</keyword>
<organism evidence="7 8">
    <name type="scientific">Anopheles maculatus</name>
    <dbReference type="NCBI Taxonomy" id="74869"/>
    <lineage>
        <taxon>Eukaryota</taxon>
        <taxon>Metazoa</taxon>
        <taxon>Ecdysozoa</taxon>
        <taxon>Arthropoda</taxon>
        <taxon>Hexapoda</taxon>
        <taxon>Insecta</taxon>
        <taxon>Pterygota</taxon>
        <taxon>Neoptera</taxon>
        <taxon>Endopterygota</taxon>
        <taxon>Diptera</taxon>
        <taxon>Nematocera</taxon>
        <taxon>Culicoidea</taxon>
        <taxon>Culicidae</taxon>
        <taxon>Anophelinae</taxon>
        <taxon>Anopheles</taxon>
        <taxon>Anopheles maculatus group</taxon>
    </lineage>
</organism>
<evidence type="ECO:0000256" key="2">
    <source>
        <dbReference type="ARBA" id="ARBA00022487"/>
    </source>
</evidence>
<dbReference type="PANTHER" id="PTHR43142">
    <property type="entry name" value="CARBOXYLIC ESTER HYDROLASE"/>
    <property type="match status" value="1"/>
</dbReference>
<dbReference type="EC" id="3.1.1.1" evidence="5"/>
<proteinExistence type="inferred from homology"/>
<comment type="similarity">
    <text evidence="1">Belongs to the type-B carboxylesterase/lipase family.</text>
</comment>
<dbReference type="SUPFAM" id="SSF53474">
    <property type="entry name" value="alpha/beta-Hydrolases"/>
    <property type="match status" value="1"/>
</dbReference>
<dbReference type="VEuPathDB" id="VectorBase:AMAM001824"/>
<evidence type="ECO:0000256" key="4">
    <source>
        <dbReference type="ARBA" id="ARBA00023180"/>
    </source>
</evidence>